<evidence type="ECO:0000256" key="4">
    <source>
        <dbReference type="ARBA" id="ARBA00022692"/>
    </source>
</evidence>
<dbReference type="PANTHER" id="PTHR30081:SF1">
    <property type="entry name" value="PROTEIN TRANSLOCASE SUBUNIT SECD"/>
    <property type="match status" value="1"/>
</dbReference>
<keyword evidence="4 9" id="KW-0812">Transmembrane</keyword>
<dbReference type="NCBIfam" id="TIGR00916">
    <property type="entry name" value="2A0604s01"/>
    <property type="match status" value="1"/>
</dbReference>
<dbReference type="HAMAP" id="MF_01463_B">
    <property type="entry name" value="SecD_B"/>
    <property type="match status" value="1"/>
</dbReference>
<accession>A0A6J7R754</accession>
<proteinExistence type="inferred from homology"/>
<dbReference type="InterPro" id="IPR055344">
    <property type="entry name" value="SecD_SecF_C_bact"/>
</dbReference>
<evidence type="ECO:0000256" key="5">
    <source>
        <dbReference type="ARBA" id="ARBA00022927"/>
    </source>
</evidence>
<evidence type="ECO:0000259" key="12">
    <source>
        <dbReference type="Pfam" id="PF22599"/>
    </source>
</evidence>
<feature type="transmembrane region" description="Helical" evidence="9">
    <location>
        <begin position="362"/>
        <end position="387"/>
    </location>
</feature>
<keyword evidence="7" id="KW-0811">Translocation</keyword>
<dbReference type="EMBL" id="CAFBPM010000010">
    <property type="protein sequence ID" value="CAB5024521.1"/>
    <property type="molecule type" value="Genomic_DNA"/>
</dbReference>
<dbReference type="InterPro" id="IPR048631">
    <property type="entry name" value="SecD_1st"/>
</dbReference>
<keyword evidence="3" id="KW-1003">Cell membrane</keyword>
<dbReference type="InterPro" id="IPR022813">
    <property type="entry name" value="SecD/SecF_arch_bac"/>
</dbReference>
<evidence type="ECO:0000256" key="6">
    <source>
        <dbReference type="ARBA" id="ARBA00022989"/>
    </source>
</evidence>
<protein>
    <submittedName>
        <fullName evidence="15">Unannotated protein</fullName>
    </submittedName>
</protein>
<keyword evidence="5" id="KW-0653">Protein transport</keyword>
<dbReference type="Pfam" id="PF21760">
    <property type="entry name" value="SecD_1st"/>
    <property type="match status" value="1"/>
</dbReference>
<dbReference type="PRINTS" id="PR00702">
    <property type="entry name" value="ACRIFLAVINRP"/>
</dbReference>
<dbReference type="NCBIfam" id="TIGR01129">
    <property type="entry name" value="secD"/>
    <property type="match status" value="1"/>
</dbReference>
<dbReference type="GO" id="GO:0015450">
    <property type="term" value="F:protein-transporting ATPase activity"/>
    <property type="evidence" value="ECO:0007669"/>
    <property type="project" value="InterPro"/>
</dbReference>
<dbReference type="Gene3D" id="3.30.70.3220">
    <property type="match status" value="1"/>
</dbReference>
<feature type="transmembrane region" description="Helical" evidence="9">
    <location>
        <begin position="466"/>
        <end position="486"/>
    </location>
</feature>
<feature type="transmembrane region" description="Helical" evidence="9">
    <location>
        <begin position="393"/>
        <end position="413"/>
    </location>
</feature>
<keyword evidence="8 9" id="KW-0472">Membrane</keyword>
<comment type="subcellular location">
    <subcellularLocation>
        <location evidence="1">Cell membrane</location>
        <topology evidence="1">Multi-pass membrane protein</topology>
    </subcellularLocation>
</comment>
<evidence type="ECO:0000256" key="7">
    <source>
        <dbReference type="ARBA" id="ARBA00023010"/>
    </source>
</evidence>
<dbReference type="GO" id="GO:0006886">
    <property type="term" value="P:intracellular protein transport"/>
    <property type="evidence" value="ECO:0007669"/>
    <property type="project" value="InterPro"/>
</dbReference>
<keyword evidence="2" id="KW-0813">Transport</keyword>
<dbReference type="Gene3D" id="3.30.1360.200">
    <property type="match status" value="1"/>
</dbReference>
<dbReference type="EMBL" id="CAFBLT010000001">
    <property type="protein sequence ID" value="CAB4858591.1"/>
    <property type="molecule type" value="Genomic_DNA"/>
</dbReference>
<name>A0A6J7R754_9ZZZZ</name>
<dbReference type="PANTHER" id="PTHR30081">
    <property type="entry name" value="PROTEIN-EXPORT MEMBRANE PROTEIN SEC"/>
    <property type="match status" value="1"/>
</dbReference>
<feature type="transmembrane region" description="Helical" evidence="9">
    <location>
        <begin position="438"/>
        <end position="460"/>
    </location>
</feature>
<dbReference type="GO" id="GO:0005886">
    <property type="term" value="C:plasma membrane"/>
    <property type="evidence" value="ECO:0007669"/>
    <property type="project" value="UniProtKB-SubCell"/>
</dbReference>
<reference evidence="15" key="1">
    <citation type="submission" date="2020-05" db="EMBL/GenBank/DDBJ databases">
        <authorList>
            <person name="Chiriac C."/>
            <person name="Salcher M."/>
            <person name="Ghai R."/>
            <person name="Kavagutti S V."/>
        </authorList>
    </citation>
    <scope>NUCLEOTIDE SEQUENCE</scope>
</reference>
<dbReference type="Pfam" id="PF02355">
    <property type="entry name" value="SecD_SecF_C"/>
    <property type="match status" value="1"/>
</dbReference>
<dbReference type="Gene3D" id="1.20.1640.10">
    <property type="entry name" value="Multidrug efflux transporter AcrB transmembrane domain"/>
    <property type="match status" value="1"/>
</dbReference>
<evidence type="ECO:0000256" key="9">
    <source>
        <dbReference type="SAM" id="Phobius"/>
    </source>
</evidence>
<feature type="transmembrane region" description="Helical" evidence="9">
    <location>
        <begin position="335"/>
        <end position="355"/>
    </location>
</feature>
<evidence type="ECO:0000256" key="2">
    <source>
        <dbReference type="ARBA" id="ARBA00022448"/>
    </source>
</evidence>
<dbReference type="EMBL" id="CAFABE010000021">
    <property type="protein sequence ID" value="CAB4824258.1"/>
    <property type="molecule type" value="Genomic_DNA"/>
</dbReference>
<evidence type="ECO:0000313" key="14">
    <source>
        <dbReference type="EMBL" id="CAB4858591.1"/>
    </source>
</evidence>
<evidence type="ECO:0000259" key="10">
    <source>
        <dbReference type="Pfam" id="PF02355"/>
    </source>
</evidence>
<evidence type="ECO:0000313" key="15">
    <source>
        <dbReference type="EMBL" id="CAB5024521.1"/>
    </source>
</evidence>
<dbReference type="Pfam" id="PF22599">
    <property type="entry name" value="SecDF_P1_head"/>
    <property type="match status" value="1"/>
</dbReference>
<keyword evidence="6 9" id="KW-1133">Transmembrane helix</keyword>
<dbReference type="AlphaFoldDB" id="A0A6J7R754"/>
<organism evidence="15">
    <name type="scientific">freshwater metagenome</name>
    <dbReference type="NCBI Taxonomy" id="449393"/>
    <lineage>
        <taxon>unclassified sequences</taxon>
        <taxon>metagenomes</taxon>
        <taxon>ecological metagenomes</taxon>
    </lineage>
</organism>
<feature type="domain" description="Protein translocase subunit SecDF P1" evidence="11">
    <location>
        <begin position="67"/>
        <end position="121"/>
    </location>
</feature>
<sequence>MSPKAAPSGRRSQRGLWVSVVLVVVISFGALGLTLAANWSPRLGLDLAGGLSVVYQPQGHPSQADLDETVTILTSRVDSLGVSGAQVSTQGSNIVVTVPGVKNARAVLATVGQTAQLLFRPALCYSPPFAGSKAKGVQPATTPVPSQCQSQYELSQANLAVTPSSASPSGFTSNNIGPDPVFAALRTTKPANDDAKSNVILVGLPGQGSQRYVLGPSQLTGHAVKSARATQDQTGAWVVSYTLTSQGSAEWDAVAQANFHQIIAIDLDGVVQSAPIIQPASATFTSFQGQGQISGNLTQTEAQALARALQFGALPVRLVPLTTQTVSPTLGHSSLVAGLGAGLAGLILVLIYVILYYRALGLVVVAGLAITAALLWGIVSGLGHTALAPSFDLAGVTGLIVSIGITVDSYIVYFERLKDETRSGRSVRTSVDRGFQSAWRTVLAADFVSLLAAVVLYAIALGAVRGFAFFLGLSTILDIVITYFFTRPAVILLGRSDRAANAGRFGVARGLASPVRSDDEALVSS</sequence>
<dbReference type="InterPro" id="IPR001036">
    <property type="entry name" value="Acrflvin-R"/>
</dbReference>
<dbReference type="InterPro" id="IPR005791">
    <property type="entry name" value="SecD"/>
</dbReference>
<dbReference type="SUPFAM" id="SSF82866">
    <property type="entry name" value="Multidrug efflux transporter AcrB transmembrane domain"/>
    <property type="match status" value="1"/>
</dbReference>
<evidence type="ECO:0000256" key="8">
    <source>
        <dbReference type="ARBA" id="ARBA00023136"/>
    </source>
</evidence>
<evidence type="ECO:0000256" key="1">
    <source>
        <dbReference type="ARBA" id="ARBA00004651"/>
    </source>
</evidence>
<evidence type="ECO:0000259" key="11">
    <source>
        <dbReference type="Pfam" id="PF21760"/>
    </source>
</evidence>
<feature type="domain" description="Protein export membrane protein SecD/SecF C-terminal" evidence="10">
    <location>
        <begin position="323"/>
        <end position="494"/>
    </location>
</feature>
<dbReference type="InterPro" id="IPR048634">
    <property type="entry name" value="SecD_SecF_C"/>
</dbReference>
<dbReference type="InterPro" id="IPR054384">
    <property type="entry name" value="SecDF_P1_head"/>
</dbReference>
<gene>
    <name evidence="13" type="ORF">UFOPK3164_00634</name>
    <name evidence="14" type="ORF">UFOPK3427_00041</name>
    <name evidence="15" type="ORF">UFOPK4112_01122</name>
</gene>
<evidence type="ECO:0000256" key="3">
    <source>
        <dbReference type="ARBA" id="ARBA00022475"/>
    </source>
</evidence>
<feature type="domain" description="SecDF P1 head subdomain" evidence="12">
    <location>
        <begin position="210"/>
        <end position="316"/>
    </location>
</feature>
<evidence type="ECO:0000313" key="13">
    <source>
        <dbReference type="EMBL" id="CAB4824258.1"/>
    </source>
</evidence>